<dbReference type="Proteomes" id="UP000582837">
    <property type="component" value="Unassembled WGS sequence"/>
</dbReference>
<name>A0A841H0M7_9BACT</name>
<evidence type="ECO:0000313" key="2">
    <source>
        <dbReference type="Proteomes" id="UP000582837"/>
    </source>
</evidence>
<sequence>MSASQGDAGSGEEDDRAWDAELLRRVTEIRNGTAETFSAESVFAEAEQRFG</sequence>
<keyword evidence="2" id="KW-1185">Reference proteome</keyword>
<comment type="caution">
    <text evidence="1">The sequence shown here is derived from an EMBL/GenBank/DDBJ whole genome shotgun (WGS) entry which is preliminary data.</text>
</comment>
<organism evidence="1 2">
    <name type="scientific">Longimicrobium terrae</name>
    <dbReference type="NCBI Taxonomy" id="1639882"/>
    <lineage>
        <taxon>Bacteria</taxon>
        <taxon>Pseudomonadati</taxon>
        <taxon>Gemmatimonadota</taxon>
        <taxon>Longimicrobiia</taxon>
        <taxon>Longimicrobiales</taxon>
        <taxon>Longimicrobiaceae</taxon>
        <taxon>Longimicrobium</taxon>
    </lineage>
</organism>
<dbReference type="AlphaFoldDB" id="A0A841H0M7"/>
<proteinExistence type="predicted"/>
<evidence type="ECO:0000313" key="1">
    <source>
        <dbReference type="EMBL" id="MBB6071518.1"/>
    </source>
</evidence>
<reference evidence="1 2" key="1">
    <citation type="submission" date="2020-08" db="EMBL/GenBank/DDBJ databases">
        <title>Genomic Encyclopedia of Type Strains, Phase IV (KMG-IV): sequencing the most valuable type-strain genomes for metagenomic binning, comparative biology and taxonomic classification.</title>
        <authorList>
            <person name="Goeker M."/>
        </authorList>
    </citation>
    <scope>NUCLEOTIDE SEQUENCE [LARGE SCALE GENOMIC DNA]</scope>
    <source>
        <strain evidence="1 2">DSM 29007</strain>
    </source>
</reference>
<gene>
    <name evidence="1" type="ORF">HNQ61_003146</name>
</gene>
<accession>A0A841H0M7</accession>
<protein>
    <submittedName>
        <fullName evidence="1">Uncharacterized protein</fullName>
    </submittedName>
</protein>
<dbReference type="EMBL" id="JACHIA010000009">
    <property type="protein sequence ID" value="MBB6071518.1"/>
    <property type="molecule type" value="Genomic_DNA"/>
</dbReference>